<dbReference type="RefSeq" id="WP_146601183.1">
    <property type="nucleotide sequence ID" value="NZ_SJPY01000006.1"/>
</dbReference>
<gene>
    <name evidence="2" type="ORF">Q31b_39670</name>
</gene>
<dbReference type="InterPro" id="IPR011051">
    <property type="entry name" value="RmlC_Cupin_sf"/>
</dbReference>
<dbReference type="InterPro" id="IPR052535">
    <property type="entry name" value="Bacilysin_H2HPP_isomerase"/>
</dbReference>
<dbReference type="EMBL" id="SJPY01000006">
    <property type="protein sequence ID" value="TWU38889.1"/>
    <property type="molecule type" value="Genomic_DNA"/>
</dbReference>
<accession>A0A5C6DVQ2</accession>
<feature type="domain" description="Cupin type-2" evidence="1">
    <location>
        <begin position="32"/>
        <end position="92"/>
    </location>
</feature>
<dbReference type="OrthoDB" id="9811153at2"/>
<comment type="caution">
    <text evidence="2">The sequence shown here is derived from an EMBL/GenBank/DDBJ whole genome shotgun (WGS) entry which is preliminary data.</text>
</comment>
<dbReference type="SUPFAM" id="SSF51182">
    <property type="entry name" value="RmlC-like cupins"/>
    <property type="match status" value="1"/>
</dbReference>
<evidence type="ECO:0000313" key="3">
    <source>
        <dbReference type="Proteomes" id="UP000315471"/>
    </source>
</evidence>
<evidence type="ECO:0000313" key="2">
    <source>
        <dbReference type="EMBL" id="TWU38889.1"/>
    </source>
</evidence>
<dbReference type="Gene3D" id="2.60.120.10">
    <property type="entry name" value="Jelly Rolls"/>
    <property type="match status" value="1"/>
</dbReference>
<dbReference type="PANTHER" id="PTHR40112">
    <property type="entry name" value="H2HPP ISOMERASE"/>
    <property type="match status" value="1"/>
</dbReference>
<dbReference type="CDD" id="cd02238">
    <property type="entry name" value="cupin_KdgF"/>
    <property type="match status" value="1"/>
</dbReference>
<dbReference type="InterPro" id="IPR013096">
    <property type="entry name" value="Cupin_2"/>
</dbReference>
<dbReference type="PANTHER" id="PTHR40112:SF1">
    <property type="entry name" value="H2HPP ISOMERASE"/>
    <property type="match status" value="1"/>
</dbReference>
<dbReference type="PIRSF" id="PIRSF029883">
    <property type="entry name" value="KdgF"/>
    <property type="match status" value="1"/>
</dbReference>
<dbReference type="AlphaFoldDB" id="A0A5C6DVQ2"/>
<organism evidence="2 3">
    <name type="scientific">Novipirellula aureliae</name>
    <dbReference type="NCBI Taxonomy" id="2527966"/>
    <lineage>
        <taxon>Bacteria</taxon>
        <taxon>Pseudomonadati</taxon>
        <taxon>Planctomycetota</taxon>
        <taxon>Planctomycetia</taxon>
        <taxon>Pirellulales</taxon>
        <taxon>Pirellulaceae</taxon>
        <taxon>Novipirellula</taxon>
    </lineage>
</organism>
<dbReference type="InterPro" id="IPR025499">
    <property type="entry name" value="KdgF"/>
</dbReference>
<evidence type="ECO:0000259" key="1">
    <source>
        <dbReference type="Pfam" id="PF07883"/>
    </source>
</evidence>
<proteinExistence type="predicted"/>
<name>A0A5C6DVQ2_9BACT</name>
<dbReference type="Proteomes" id="UP000315471">
    <property type="component" value="Unassembled WGS sequence"/>
</dbReference>
<sequence>MISLNSEVQEKVLDEYVTRKVLLHQDSMMLVEFTFKKGGIGQPHSHEEHEQVGYIAEGVFEVTVGDQTKTLSRGDSYYAAKNEVHGVVALEDGIIIDAFTPIRKDFL</sequence>
<keyword evidence="3" id="KW-1185">Reference proteome</keyword>
<protein>
    <submittedName>
        <fullName evidence="2">Cupin domain protein</fullName>
    </submittedName>
</protein>
<dbReference type="Pfam" id="PF07883">
    <property type="entry name" value="Cupin_2"/>
    <property type="match status" value="1"/>
</dbReference>
<reference evidence="2 3" key="1">
    <citation type="submission" date="2019-02" db="EMBL/GenBank/DDBJ databases">
        <title>Deep-cultivation of Planctomycetes and their phenomic and genomic characterization uncovers novel biology.</title>
        <authorList>
            <person name="Wiegand S."/>
            <person name="Jogler M."/>
            <person name="Boedeker C."/>
            <person name="Pinto D."/>
            <person name="Vollmers J."/>
            <person name="Rivas-Marin E."/>
            <person name="Kohn T."/>
            <person name="Peeters S.H."/>
            <person name="Heuer A."/>
            <person name="Rast P."/>
            <person name="Oberbeckmann S."/>
            <person name="Bunk B."/>
            <person name="Jeske O."/>
            <person name="Meyerdierks A."/>
            <person name="Storesund J.E."/>
            <person name="Kallscheuer N."/>
            <person name="Luecker S."/>
            <person name="Lage O.M."/>
            <person name="Pohl T."/>
            <person name="Merkel B.J."/>
            <person name="Hornburger P."/>
            <person name="Mueller R.-W."/>
            <person name="Bruemmer F."/>
            <person name="Labrenz M."/>
            <person name="Spormann A.M."/>
            <person name="Op Den Camp H."/>
            <person name="Overmann J."/>
            <person name="Amann R."/>
            <person name="Jetten M.S.M."/>
            <person name="Mascher T."/>
            <person name="Medema M.H."/>
            <person name="Devos D.P."/>
            <person name="Kaster A.-K."/>
            <person name="Ovreas L."/>
            <person name="Rohde M."/>
            <person name="Galperin M.Y."/>
            <person name="Jogler C."/>
        </authorList>
    </citation>
    <scope>NUCLEOTIDE SEQUENCE [LARGE SCALE GENOMIC DNA]</scope>
    <source>
        <strain evidence="2 3">Q31b</strain>
    </source>
</reference>
<dbReference type="InterPro" id="IPR014710">
    <property type="entry name" value="RmlC-like_jellyroll"/>
</dbReference>